<accession>A0A2H0VAC1</accession>
<dbReference type="SUPFAM" id="SSF55073">
    <property type="entry name" value="Nucleotide cyclase"/>
    <property type="match status" value="1"/>
</dbReference>
<feature type="domain" description="GGDEF" evidence="2">
    <location>
        <begin position="116"/>
        <end position="260"/>
    </location>
</feature>
<comment type="caution">
    <text evidence="3">The sequence shown here is derived from an EMBL/GenBank/DDBJ whole genome shotgun (WGS) entry which is preliminary data.</text>
</comment>
<dbReference type="Proteomes" id="UP000230922">
    <property type="component" value="Unassembled WGS sequence"/>
</dbReference>
<dbReference type="PROSITE" id="PS50887">
    <property type="entry name" value="GGDEF"/>
    <property type="match status" value="1"/>
</dbReference>
<dbReference type="NCBIfam" id="TIGR00254">
    <property type="entry name" value="GGDEF"/>
    <property type="match status" value="1"/>
</dbReference>
<dbReference type="InterPro" id="IPR043128">
    <property type="entry name" value="Rev_trsase/Diguanyl_cyclase"/>
</dbReference>
<evidence type="ECO:0000259" key="2">
    <source>
        <dbReference type="PROSITE" id="PS50887"/>
    </source>
</evidence>
<reference evidence="4" key="1">
    <citation type="submission" date="2017-09" db="EMBL/GenBank/DDBJ databases">
        <title>Depth-based differentiation of microbial function through sediment-hosted aquifers and enrichment of novel symbionts in the deep terrestrial subsurface.</title>
        <authorList>
            <person name="Probst A.J."/>
            <person name="Ladd B."/>
            <person name="Jarett J.K."/>
            <person name="Geller-Mcgrath D.E."/>
            <person name="Sieber C.M.K."/>
            <person name="Emerson J.B."/>
            <person name="Anantharaman K."/>
            <person name="Thomas B.C."/>
            <person name="Malmstrom R."/>
            <person name="Stieglmeier M."/>
            <person name="Klingl A."/>
            <person name="Woyke T."/>
            <person name="Ryan C.M."/>
            <person name="Banfield J.F."/>
        </authorList>
    </citation>
    <scope>NUCLEOTIDE SEQUENCE [LARGE SCALE GENOMIC DNA]</scope>
</reference>
<gene>
    <name evidence="3" type="ORF">COT92_03375</name>
</gene>
<sequence length="260" mass="29110">MNRRRPEQQALVEEFLNSAPGITPEIEKQMAKALSAAGKMRETNEKLTEQNTELFRQGKVASALIKHYAGVIRTSEEKIEEAEKRARKTLLDEKTGILNGRGFKMALEGIQRESDQKGSLLFVDGDGFKLINDTYGHMAGDEVIKAIAKYLTENTRDTDIVARWGGDEFIVYFPGATPNQILEKFKFKTKTEKGKESGITFPLDLEMDKNGKSQLIHLDVETSGGVAEYSMKEETLDKATKKADEALYRAKKAGRGHFSK</sequence>
<dbReference type="Pfam" id="PF00990">
    <property type="entry name" value="GGDEF"/>
    <property type="match status" value="1"/>
</dbReference>
<feature type="coiled-coil region" evidence="1">
    <location>
        <begin position="65"/>
        <end position="92"/>
    </location>
</feature>
<dbReference type="InterPro" id="IPR029787">
    <property type="entry name" value="Nucleotide_cyclase"/>
</dbReference>
<proteinExistence type="predicted"/>
<evidence type="ECO:0000313" key="4">
    <source>
        <dbReference type="Proteomes" id="UP000230922"/>
    </source>
</evidence>
<dbReference type="InterPro" id="IPR050469">
    <property type="entry name" value="Diguanylate_Cyclase"/>
</dbReference>
<dbReference type="PANTHER" id="PTHR45138:SF9">
    <property type="entry name" value="DIGUANYLATE CYCLASE DGCM-RELATED"/>
    <property type="match status" value="1"/>
</dbReference>
<keyword evidence="1" id="KW-0175">Coiled coil</keyword>
<dbReference type="SMART" id="SM00267">
    <property type="entry name" value="GGDEF"/>
    <property type="match status" value="1"/>
</dbReference>
<dbReference type="AlphaFoldDB" id="A0A2H0VAC1"/>
<protein>
    <recommendedName>
        <fullName evidence="2">GGDEF domain-containing protein</fullName>
    </recommendedName>
</protein>
<dbReference type="InterPro" id="IPR000160">
    <property type="entry name" value="GGDEF_dom"/>
</dbReference>
<dbReference type="CDD" id="cd01949">
    <property type="entry name" value="GGDEF"/>
    <property type="match status" value="1"/>
</dbReference>
<dbReference type="Gene3D" id="3.30.70.270">
    <property type="match status" value="1"/>
</dbReference>
<dbReference type="GO" id="GO:0052621">
    <property type="term" value="F:diguanylate cyclase activity"/>
    <property type="evidence" value="ECO:0007669"/>
    <property type="project" value="TreeGrafter"/>
</dbReference>
<organism evidence="3 4">
    <name type="scientific">Candidatus Doudnabacteria bacterium CG10_big_fil_rev_8_21_14_0_10_42_18</name>
    <dbReference type="NCBI Taxonomy" id="1974552"/>
    <lineage>
        <taxon>Bacteria</taxon>
        <taxon>Candidatus Doudnaibacteriota</taxon>
    </lineage>
</organism>
<dbReference type="EMBL" id="PFAK01000057">
    <property type="protein sequence ID" value="PIR96011.1"/>
    <property type="molecule type" value="Genomic_DNA"/>
</dbReference>
<evidence type="ECO:0000256" key="1">
    <source>
        <dbReference type="SAM" id="Coils"/>
    </source>
</evidence>
<evidence type="ECO:0000313" key="3">
    <source>
        <dbReference type="EMBL" id="PIR96011.1"/>
    </source>
</evidence>
<name>A0A2H0VAC1_9BACT</name>
<dbReference type="PANTHER" id="PTHR45138">
    <property type="entry name" value="REGULATORY COMPONENTS OF SENSORY TRANSDUCTION SYSTEM"/>
    <property type="match status" value="1"/>
</dbReference>